<protein>
    <submittedName>
        <fullName evidence="2">Uncharacterized protein</fullName>
    </submittedName>
</protein>
<accession>A0A0L8GU15</accession>
<name>A0A0L8GU15_OCTBM</name>
<evidence type="ECO:0000313" key="2">
    <source>
        <dbReference type="EMBL" id="KOF80387.1"/>
    </source>
</evidence>
<dbReference type="AlphaFoldDB" id="A0A0L8GU15"/>
<dbReference type="EMBL" id="KQ420410">
    <property type="protein sequence ID" value="KOF80387.1"/>
    <property type="molecule type" value="Genomic_DNA"/>
</dbReference>
<gene>
    <name evidence="2" type="ORF">OCBIM_22027970mg</name>
</gene>
<feature type="region of interest" description="Disordered" evidence="1">
    <location>
        <begin position="51"/>
        <end position="88"/>
    </location>
</feature>
<sequence length="88" mass="10304">MYSALLFLREMLTDENKTKENLKKTAARYIERKPQSVRTVKSEEHALSNILQVLGEGESEKRESEERESEKRESEERESEERESAGTK</sequence>
<feature type="compositionally biased region" description="Basic and acidic residues" evidence="1">
    <location>
        <begin position="58"/>
        <end position="88"/>
    </location>
</feature>
<proteinExistence type="predicted"/>
<reference evidence="2" key="1">
    <citation type="submission" date="2015-07" db="EMBL/GenBank/DDBJ databases">
        <title>MeaNS - Measles Nucleotide Surveillance Program.</title>
        <authorList>
            <person name="Tran T."/>
            <person name="Druce J."/>
        </authorList>
    </citation>
    <scope>NUCLEOTIDE SEQUENCE</scope>
    <source>
        <strain evidence="2">UCB-OBI-ISO-001</strain>
        <tissue evidence="2">Gonad</tissue>
    </source>
</reference>
<organism evidence="2">
    <name type="scientific">Octopus bimaculoides</name>
    <name type="common">California two-spotted octopus</name>
    <dbReference type="NCBI Taxonomy" id="37653"/>
    <lineage>
        <taxon>Eukaryota</taxon>
        <taxon>Metazoa</taxon>
        <taxon>Spiralia</taxon>
        <taxon>Lophotrochozoa</taxon>
        <taxon>Mollusca</taxon>
        <taxon>Cephalopoda</taxon>
        <taxon>Coleoidea</taxon>
        <taxon>Octopodiformes</taxon>
        <taxon>Octopoda</taxon>
        <taxon>Incirrata</taxon>
        <taxon>Octopodidae</taxon>
        <taxon>Octopus</taxon>
    </lineage>
</organism>
<evidence type="ECO:0000256" key="1">
    <source>
        <dbReference type="SAM" id="MobiDB-lite"/>
    </source>
</evidence>